<name>A0ABU4SJ01_9GAMM</name>
<keyword evidence="2" id="KW-1185">Reference proteome</keyword>
<sequence>MHLNTSASKVSNDELFALLVQAHEQLNENELLQFDARLVLLLANHISSMEVIKEAIEHVRNSLISK</sequence>
<dbReference type="Proteomes" id="UP001271640">
    <property type="component" value="Unassembled WGS sequence"/>
</dbReference>
<dbReference type="EMBL" id="VCDP01000017">
    <property type="protein sequence ID" value="MDX7998636.1"/>
    <property type="molecule type" value="Genomic_DNA"/>
</dbReference>
<accession>A0ABU4SJ01</accession>
<evidence type="ECO:0000313" key="1">
    <source>
        <dbReference type="EMBL" id="MDX7998636.1"/>
    </source>
</evidence>
<reference evidence="2" key="1">
    <citation type="journal article" date="2024" name="Toxins">
        <title>Genome Sequence Analysis of Native Xenorhabdus Strains Isolated from Entomopathogenic Nematodes in Argentina.</title>
        <authorList>
            <person name="Palma L."/>
            <person name="Frizzo L."/>
            <person name="Kaiser S."/>
            <person name="Berry C."/>
            <person name="Caballero P."/>
            <person name="Bode H.B."/>
            <person name="Del Valle E.E."/>
        </authorList>
    </citation>
    <scope>NUCLEOTIDE SEQUENCE [LARGE SCALE GENOMIC DNA]</scope>
    <source>
        <strain evidence="2">Reich</strain>
    </source>
</reference>
<organism evidence="1 2">
    <name type="scientific">Xenorhabdus littoralis</name>
    <dbReference type="NCBI Taxonomy" id="2582835"/>
    <lineage>
        <taxon>Bacteria</taxon>
        <taxon>Pseudomonadati</taxon>
        <taxon>Pseudomonadota</taxon>
        <taxon>Gammaproteobacteria</taxon>
        <taxon>Enterobacterales</taxon>
        <taxon>Morganellaceae</taxon>
        <taxon>Xenorhabdus</taxon>
    </lineage>
</organism>
<gene>
    <name evidence="1" type="ORF">FE394_05390</name>
</gene>
<protein>
    <submittedName>
        <fullName evidence="1">DUF2783 domain-containing protein</fullName>
    </submittedName>
</protein>
<dbReference type="InterPro" id="IPR021233">
    <property type="entry name" value="DUF2783"/>
</dbReference>
<dbReference type="RefSeq" id="WP_319925378.1">
    <property type="nucleotide sequence ID" value="NZ_VCDP01000017.1"/>
</dbReference>
<proteinExistence type="predicted"/>
<comment type="caution">
    <text evidence="1">The sequence shown here is derived from an EMBL/GenBank/DDBJ whole genome shotgun (WGS) entry which is preliminary data.</text>
</comment>
<dbReference type="Pfam" id="PF10932">
    <property type="entry name" value="DUF2783"/>
    <property type="match status" value="1"/>
</dbReference>
<evidence type="ECO:0000313" key="2">
    <source>
        <dbReference type="Proteomes" id="UP001271640"/>
    </source>
</evidence>